<accession>A0A3N1KRS4</accession>
<dbReference type="AlphaFoldDB" id="A0A3N1KRS4"/>
<organism evidence="1 2">
    <name type="scientific">Stella humosa</name>
    <dbReference type="NCBI Taxonomy" id="94"/>
    <lineage>
        <taxon>Bacteria</taxon>
        <taxon>Pseudomonadati</taxon>
        <taxon>Pseudomonadota</taxon>
        <taxon>Alphaproteobacteria</taxon>
        <taxon>Rhodospirillales</taxon>
        <taxon>Stellaceae</taxon>
        <taxon>Stella</taxon>
    </lineage>
</organism>
<proteinExistence type="predicted"/>
<evidence type="ECO:0000313" key="2">
    <source>
        <dbReference type="Proteomes" id="UP000278222"/>
    </source>
</evidence>
<dbReference type="Proteomes" id="UP000278222">
    <property type="component" value="Unassembled WGS sequence"/>
</dbReference>
<evidence type="ECO:0000313" key="1">
    <source>
        <dbReference type="EMBL" id="ROP80796.1"/>
    </source>
</evidence>
<name>A0A3N1KRS4_9PROT</name>
<keyword evidence="2" id="KW-1185">Reference proteome</keyword>
<comment type="caution">
    <text evidence="1">The sequence shown here is derived from an EMBL/GenBank/DDBJ whole genome shotgun (WGS) entry which is preliminary data.</text>
</comment>
<evidence type="ECO:0008006" key="3">
    <source>
        <dbReference type="Google" id="ProtNLM"/>
    </source>
</evidence>
<dbReference type="EMBL" id="RJKX01000020">
    <property type="protein sequence ID" value="ROP80796.1"/>
    <property type="molecule type" value="Genomic_DNA"/>
</dbReference>
<protein>
    <recommendedName>
        <fullName evidence="3">STAS domain-containing protein</fullName>
    </recommendedName>
</protein>
<sequence length="83" mass="9055">MTVLLVDSATIRLDGWCAVEDAEPLLRLLLEGPGRIVDWRQCDHAHTAVVQILLATRATLMGPPRGTFLRSLVAPAVERRAGP</sequence>
<gene>
    <name evidence="1" type="ORF">EDC65_5443</name>
</gene>
<reference evidence="1 2" key="1">
    <citation type="submission" date="2018-11" db="EMBL/GenBank/DDBJ databases">
        <title>Genomic Encyclopedia of Type Strains, Phase IV (KMG-IV): sequencing the most valuable type-strain genomes for metagenomic binning, comparative biology and taxonomic classification.</title>
        <authorList>
            <person name="Goeker M."/>
        </authorList>
    </citation>
    <scope>NUCLEOTIDE SEQUENCE [LARGE SCALE GENOMIC DNA]</scope>
    <source>
        <strain evidence="1 2">DSM 5900</strain>
    </source>
</reference>